<organism evidence="2">
    <name type="scientific">Nyssomyia neivai</name>
    <dbReference type="NCBI Taxonomy" id="330878"/>
    <lineage>
        <taxon>Eukaryota</taxon>
        <taxon>Metazoa</taxon>
        <taxon>Ecdysozoa</taxon>
        <taxon>Arthropoda</taxon>
        <taxon>Hexapoda</taxon>
        <taxon>Insecta</taxon>
        <taxon>Pterygota</taxon>
        <taxon>Neoptera</taxon>
        <taxon>Endopterygota</taxon>
        <taxon>Diptera</taxon>
        <taxon>Nematocera</taxon>
        <taxon>Psychodoidea</taxon>
        <taxon>Psychodidae</taxon>
        <taxon>Nyssomyia</taxon>
    </lineage>
</organism>
<proteinExistence type="predicted"/>
<reference evidence="2" key="1">
    <citation type="submission" date="2016-12" db="EMBL/GenBank/DDBJ databases">
        <title>An insight into the sialome and mialome of the sand fly, Nyssomyia neivai.</title>
        <authorList>
            <person name="Sebastian V."/>
            <person name="Goulart T.M."/>
            <person name="Oliveira W."/>
            <person name="Calvo E."/>
            <person name="Oliveira L.F."/>
            <person name="Pinto M.C."/>
            <person name="Rosselino A.M."/>
            <person name="Ribeiro J.M."/>
        </authorList>
    </citation>
    <scope>NUCLEOTIDE SEQUENCE</scope>
</reference>
<feature type="transmembrane region" description="Helical" evidence="1">
    <location>
        <begin position="45"/>
        <end position="65"/>
    </location>
</feature>
<evidence type="ECO:0000313" key="2">
    <source>
        <dbReference type="EMBL" id="JAV02284.1"/>
    </source>
</evidence>
<dbReference type="EMBL" id="GFDF01011800">
    <property type="protein sequence ID" value="JAV02284.1"/>
    <property type="molecule type" value="Transcribed_RNA"/>
</dbReference>
<name>A0A1L8D7I4_9DIPT</name>
<sequence>MKYFASLVIHVRGIPSHDPPCAPSNGILQLVPYIKKMSHAQTKRSLFVVAVLLFSKRFVVFIPPFV</sequence>
<accession>A0A1L8D7I4</accession>
<dbReference type="AlphaFoldDB" id="A0A1L8D7I4"/>
<protein>
    <submittedName>
        <fullName evidence="2">Uncharacterized protein</fullName>
    </submittedName>
</protein>
<keyword evidence="1" id="KW-0472">Membrane</keyword>
<evidence type="ECO:0000256" key="1">
    <source>
        <dbReference type="SAM" id="Phobius"/>
    </source>
</evidence>
<keyword evidence="1" id="KW-0812">Transmembrane</keyword>
<keyword evidence="1" id="KW-1133">Transmembrane helix</keyword>